<gene>
    <name evidence="1" type="ORF">Ahy_A04g018979</name>
</gene>
<keyword evidence="2" id="KW-1185">Reference proteome</keyword>
<sequence length="70" mass="8154">MRSLIKMDTEVKLGTMEANIVEVTNALANQHPFEEPFFMRTLDLEAMYALEFFEYRMHVLELPVVADGKM</sequence>
<dbReference type="EMBL" id="SDMP01000004">
    <property type="protein sequence ID" value="RYR61768.1"/>
    <property type="molecule type" value="Genomic_DNA"/>
</dbReference>
<comment type="caution">
    <text evidence="1">The sequence shown here is derived from an EMBL/GenBank/DDBJ whole genome shotgun (WGS) entry which is preliminary data.</text>
</comment>
<proteinExistence type="predicted"/>
<dbReference type="Proteomes" id="UP000289738">
    <property type="component" value="Chromosome A04"/>
</dbReference>
<name>A0A445DF06_ARAHY</name>
<evidence type="ECO:0000313" key="1">
    <source>
        <dbReference type="EMBL" id="RYR61768.1"/>
    </source>
</evidence>
<evidence type="ECO:0000313" key="2">
    <source>
        <dbReference type="Proteomes" id="UP000289738"/>
    </source>
</evidence>
<dbReference type="AlphaFoldDB" id="A0A445DF06"/>
<organism evidence="1 2">
    <name type="scientific">Arachis hypogaea</name>
    <name type="common">Peanut</name>
    <dbReference type="NCBI Taxonomy" id="3818"/>
    <lineage>
        <taxon>Eukaryota</taxon>
        <taxon>Viridiplantae</taxon>
        <taxon>Streptophyta</taxon>
        <taxon>Embryophyta</taxon>
        <taxon>Tracheophyta</taxon>
        <taxon>Spermatophyta</taxon>
        <taxon>Magnoliopsida</taxon>
        <taxon>eudicotyledons</taxon>
        <taxon>Gunneridae</taxon>
        <taxon>Pentapetalae</taxon>
        <taxon>rosids</taxon>
        <taxon>fabids</taxon>
        <taxon>Fabales</taxon>
        <taxon>Fabaceae</taxon>
        <taxon>Papilionoideae</taxon>
        <taxon>50 kb inversion clade</taxon>
        <taxon>dalbergioids sensu lato</taxon>
        <taxon>Dalbergieae</taxon>
        <taxon>Pterocarpus clade</taxon>
        <taxon>Arachis</taxon>
    </lineage>
</organism>
<reference evidence="1 2" key="1">
    <citation type="submission" date="2019-01" db="EMBL/GenBank/DDBJ databases">
        <title>Sequencing of cultivated peanut Arachis hypogaea provides insights into genome evolution and oil improvement.</title>
        <authorList>
            <person name="Chen X."/>
        </authorList>
    </citation>
    <scope>NUCLEOTIDE SEQUENCE [LARGE SCALE GENOMIC DNA]</scope>
    <source>
        <strain evidence="2">cv. Fuhuasheng</strain>
        <tissue evidence="1">Leaves</tissue>
    </source>
</reference>
<protein>
    <submittedName>
        <fullName evidence="1">Uncharacterized protein</fullName>
    </submittedName>
</protein>
<accession>A0A445DF06</accession>